<accession>A0A391P465</accession>
<keyword evidence="2" id="KW-1185">Reference proteome</keyword>
<dbReference type="EMBL" id="BHGK01000001">
    <property type="protein sequence ID" value="GCA68030.1"/>
    <property type="molecule type" value="Genomic_DNA"/>
</dbReference>
<dbReference type="Proteomes" id="UP000265643">
    <property type="component" value="Unassembled WGS sequence"/>
</dbReference>
<dbReference type="RefSeq" id="WP_119298650.1">
    <property type="nucleotide sequence ID" value="NZ_BHGK01000001.1"/>
</dbReference>
<organism evidence="1 2">
    <name type="scientific">Mediterraneibacter butyricigenes</name>
    <dbReference type="NCBI Taxonomy" id="2316025"/>
    <lineage>
        <taxon>Bacteria</taxon>
        <taxon>Bacillati</taxon>
        <taxon>Bacillota</taxon>
        <taxon>Clostridia</taxon>
        <taxon>Lachnospirales</taxon>
        <taxon>Lachnospiraceae</taxon>
        <taxon>Mediterraneibacter</taxon>
    </lineage>
</organism>
<evidence type="ECO:0000313" key="2">
    <source>
        <dbReference type="Proteomes" id="UP000265643"/>
    </source>
</evidence>
<gene>
    <name evidence="1" type="ORF">KGMB01110_24660</name>
</gene>
<evidence type="ECO:0000313" key="1">
    <source>
        <dbReference type="EMBL" id="GCA68030.1"/>
    </source>
</evidence>
<name>A0A391P465_9FIRM</name>
<comment type="caution">
    <text evidence="1">The sequence shown here is derived from an EMBL/GenBank/DDBJ whole genome shotgun (WGS) entry which is preliminary data.</text>
</comment>
<protein>
    <submittedName>
        <fullName evidence="1">Uncharacterized protein</fullName>
    </submittedName>
</protein>
<proteinExistence type="predicted"/>
<reference evidence="2" key="1">
    <citation type="submission" date="2018-09" db="EMBL/GenBank/DDBJ databases">
        <title>Draft Genome Sequence of Mediterraneibacter sp. KCTC 15684.</title>
        <authorList>
            <person name="Kim J.S."/>
            <person name="Han K.I."/>
            <person name="Suh M.K."/>
            <person name="Lee K.C."/>
            <person name="Eom M.K."/>
            <person name="Lee J.H."/>
            <person name="Park S.H."/>
            <person name="Kang S.W."/>
            <person name="Park J.E."/>
            <person name="Oh B.S."/>
            <person name="Yu S.Y."/>
            <person name="Choi S.H."/>
            <person name="Lee D.H."/>
            <person name="Yoon H."/>
            <person name="Kim B."/>
            <person name="Yang S.J."/>
            <person name="Lee J.S."/>
        </authorList>
    </citation>
    <scope>NUCLEOTIDE SEQUENCE [LARGE SCALE GENOMIC DNA]</scope>
    <source>
        <strain evidence="2">KCTC 15684</strain>
    </source>
</reference>
<sequence>MRIVSQDGCYDIPYDQAVLNRIGTTISAKTNTGDLILLAQYHKEEKAIKAMEMCAGKYEAWEVTVFKFPKDSEVEV</sequence>
<dbReference type="AlphaFoldDB" id="A0A391P465"/>